<dbReference type="InterPro" id="IPR009081">
    <property type="entry name" value="PP-bd_ACP"/>
</dbReference>
<evidence type="ECO:0000259" key="1">
    <source>
        <dbReference type="Pfam" id="PF00550"/>
    </source>
</evidence>
<evidence type="ECO:0000313" key="2">
    <source>
        <dbReference type="EMBL" id="PRM87731.1"/>
    </source>
</evidence>
<dbReference type="Gene3D" id="1.10.1200.10">
    <property type="entry name" value="ACP-like"/>
    <property type="match status" value="1"/>
</dbReference>
<reference evidence="2 3" key="1">
    <citation type="submission" date="2017-09" db="EMBL/GenBank/DDBJ databases">
        <title>Reassesment of A. cryaerophilus.</title>
        <authorList>
            <person name="Perez-Cataluna A."/>
            <person name="Collado L."/>
            <person name="Salgado O."/>
            <person name="Lefinanco V."/>
            <person name="Figueras M.J."/>
        </authorList>
    </citation>
    <scope>NUCLEOTIDE SEQUENCE [LARGE SCALE GENOMIC DNA]</scope>
    <source>
        <strain evidence="2 3">LMG 9871</strain>
    </source>
</reference>
<dbReference type="Proteomes" id="UP000238649">
    <property type="component" value="Unassembled WGS sequence"/>
</dbReference>
<dbReference type="InterPro" id="IPR036736">
    <property type="entry name" value="ACP-like_sf"/>
</dbReference>
<dbReference type="RefSeq" id="WP_105912513.1">
    <property type="nucleotide sequence ID" value="NZ_NXGH01000038.1"/>
</dbReference>
<sequence length="76" mass="8742">MEKIREILIDIRPEYDFLDKVDFIEAGMLDSFDVINLVNEIEEQFKIQIDGSNILPENFSSIISIRNLIILSGGKI</sequence>
<organism evidence="2 3">
    <name type="scientific">Aliarcobacter cryaerophilus</name>
    <dbReference type="NCBI Taxonomy" id="28198"/>
    <lineage>
        <taxon>Bacteria</taxon>
        <taxon>Pseudomonadati</taxon>
        <taxon>Campylobacterota</taxon>
        <taxon>Epsilonproteobacteria</taxon>
        <taxon>Campylobacterales</taxon>
        <taxon>Arcobacteraceae</taxon>
        <taxon>Aliarcobacter</taxon>
    </lineage>
</organism>
<proteinExistence type="predicted"/>
<dbReference type="Pfam" id="PF00550">
    <property type="entry name" value="PP-binding"/>
    <property type="match status" value="1"/>
</dbReference>
<name>A0A2S9SMB6_9BACT</name>
<dbReference type="OrthoDB" id="5348029at2"/>
<feature type="domain" description="Carrier" evidence="1">
    <location>
        <begin position="17"/>
        <end position="55"/>
    </location>
</feature>
<comment type="caution">
    <text evidence="2">The sequence shown here is derived from an EMBL/GenBank/DDBJ whole genome shotgun (WGS) entry which is preliminary data.</text>
</comment>
<gene>
    <name evidence="2" type="ORF">CJ671_09745</name>
</gene>
<accession>A0A2S9SMB6</accession>
<protein>
    <submittedName>
        <fullName evidence="2">Acyl carrier protein</fullName>
    </submittedName>
</protein>
<evidence type="ECO:0000313" key="3">
    <source>
        <dbReference type="Proteomes" id="UP000238649"/>
    </source>
</evidence>
<dbReference type="EMBL" id="NXGH01000038">
    <property type="protein sequence ID" value="PRM87731.1"/>
    <property type="molecule type" value="Genomic_DNA"/>
</dbReference>
<dbReference type="AlphaFoldDB" id="A0A2S9SMB6"/>
<dbReference type="SUPFAM" id="SSF47336">
    <property type="entry name" value="ACP-like"/>
    <property type="match status" value="1"/>
</dbReference>